<dbReference type="SMART" id="SM00304">
    <property type="entry name" value="HAMP"/>
    <property type="match status" value="1"/>
</dbReference>
<keyword evidence="4" id="KW-0597">Phosphoprotein</keyword>
<keyword evidence="6 11" id="KW-0812">Transmembrane</keyword>
<dbReference type="CDD" id="cd00082">
    <property type="entry name" value="HisKA"/>
    <property type="match status" value="1"/>
</dbReference>
<comment type="catalytic activity">
    <reaction evidence="1">
        <text>ATP + protein L-histidine = ADP + protein N-phospho-L-histidine.</text>
        <dbReference type="EC" id="2.7.13.3"/>
    </reaction>
</comment>
<feature type="transmembrane region" description="Helical" evidence="11">
    <location>
        <begin position="130"/>
        <end position="154"/>
    </location>
</feature>
<evidence type="ECO:0000313" key="15">
    <source>
        <dbReference type="Proteomes" id="UP001292571"/>
    </source>
</evidence>
<evidence type="ECO:0000256" key="7">
    <source>
        <dbReference type="ARBA" id="ARBA00022777"/>
    </source>
</evidence>
<evidence type="ECO:0000256" key="11">
    <source>
        <dbReference type="SAM" id="Phobius"/>
    </source>
</evidence>
<dbReference type="GO" id="GO:0016301">
    <property type="term" value="F:kinase activity"/>
    <property type="evidence" value="ECO:0007669"/>
    <property type="project" value="UniProtKB-KW"/>
</dbReference>
<dbReference type="InterPro" id="IPR004358">
    <property type="entry name" value="Sig_transdc_His_kin-like_C"/>
</dbReference>
<sequence length="430" mass="47871">MASKQPFARRILIAFVLMTTLVSGLFSLSIVAVVHVLEEHLVSEELSRELDTVLHEDLKYGNRPRLDSSTRFFASNLAGYAIPEQYAGLSEGFNEVFDGDKAFYVYVQEINGNTYQLVQEQHEFEAREQALFNVVLAGFLLTVVGAWALGLIMARRVMAPVSRLAQQVRHRDQLHTLAPPLAPDYPDDEVGQLAAAFDSTLGQVRQSLERERLFTSDVSHELRTPLMVIATSCELLAEAALSPRERQQLERITRACEEMRELVQTFLQLARSKANESAFVADSSLTSVAAAQIERWEPMFNDKGLAFQHAQEGNDNGLYNATFLSTVMANLLRNALHYTEHGVVRLVLEEGGFRVEDSGAGIPHEQHEQIFQPFVRGPQARGEGLGLGLSLVKRICAKQGWSITVHSRAEGGTCFTVRFNPPANEIFTSP</sequence>
<evidence type="ECO:0000256" key="8">
    <source>
        <dbReference type="ARBA" id="ARBA00022989"/>
    </source>
</evidence>
<dbReference type="EMBL" id="JAYEET010000035">
    <property type="protein sequence ID" value="MEA1606276.1"/>
    <property type="molecule type" value="Genomic_DNA"/>
</dbReference>
<dbReference type="PANTHER" id="PTHR45436">
    <property type="entry name" value="SENSOR HISTIDINE KINASE YKOH"/>
    <property type="match status" value="1"/>
</dbReference>
<dbReference type="PANTHER" id="PTHR45436:SF16">
    <property type="entry name" value="HISTIDINE KINASE"/>
    <property type="match status" value="1"/>
</dbReference>
<protein>
    <recommendedName>
        <fullName evidence="3">histidine kinase</fullName>
        <ecNumber evidence="3">2.7.13.3</ecNumber>
    </recommendedName>
</protein>
<dbReference type="SUPFAM" id="SSF55874">
    <property type="entry name" value="ATPase domain of HSP90 chaperone/DNA topoisomerase II/histidine kinase"/>
    <property type="match status" value="1"/>
</dbReference>
<dbReference type="InterPro" id="IPR050428">
    <property type="entry name" value="TCS_sensor_his_kinase"/>
</dbReference>
<evidence type="ECO:0000256" key="5">
    <source>
        <dbReference type="ARBA" id="ARBA00022679"/>
    </source>
</evidence>
<organism evidence="14 15">
    <name type="scientific">Pseudomonas spirodelae</name>
    <dbReference type="NCBI Taxonomy" id="3101751"/>
    <lineage>
        <taxon>Bacteria</taxon>
        <taxon>Pseudomonadati</taxon>
        <taxon>Pseudomonadota</taxon>
        <taxon>Gammaproteobacteria</taxon>
        <taxon>Pseudomonadales</taxon>
        <taxon>Pseudomonadaceae</taxon>
        <taxon>Pseudomonas</taxon>
    </lineage>
</organism>
<evidence type="ECO:0000313" key="14">
    <source>
        <dbReference type="EMBL" id="MEA1606276.1"/>
    </source>
</evidence>
<name>A0ABU5P9H6_9PSED</name>
<dbReference type="EC" id="2.7.13.3" evidence="3"/>
<feature type="domain" description="Histidine kinase" evidence="12">
    <location>
        <begin position="217"/>
        <end position="423"/>
    </location>
</feature>
<dbReference type="InterPro" id="IPR003594">
    <property type="entry name" value="HATPase_dom"/>
</dbReference>
<evidence type="ECO:0000259" key="12">
    <source>
        <dbReference type="PROSITE" id="PS50109"/>
    </source>
</evidence>
<evidence type="ECO:0000259" key="13">
    <source>
        <dbReference type="PROSITE" id="PS50885"/>
    </source>
</evidence>
<dbReference type="Pfam" id="PF00512">
    <property type="entry name" value="HisKA"/>
    <property type="match status" value="1"/>
</dbReference>
<evidence type="ECO:0000256" key="10">
    <source>
        <dbReference type="ARBA" id="ARBA00023136"/>
    </source>
</evidence>
<reference evidence="14 15" key="1">
    <citation type="submission" date="2023-12" db="EMBL/GenBank/DDBJ databases">
        <title>Pseudomonas sp. T5W1.</title>
        <authorList>
            <person name="Maltman C."/>
        </authorList>
    </citation>
    <scope>NUCLEOTIDE SEQUENCE [LARGE SCALE GENOMIC DNA]</scope>
    <source>
        <strain evidence="14 15">T5W1</strain>
    </source>
</reference>
<keyword evidence="5" id="KW-0808">Transferase</keyword>
<dbReference type="PRINTS" id="PR00344">
    <property type="entry name" value="BCTRLSENSOR"/>
</dbReference>
<dbReference type="InterPro" id="IPR005467">
    <property type="entry name" value="His_kinase_dom"/>
</dbReference>
<keyword evidence="8 11" id="KW-1133">Transmembrane helix</keyword>
<keyword evidence="15" id="KW-1185">Reference proteome</keyword>
<dbReference type="Gene3D" id="3.30.565.10">
    <property type="entry name" value="Histidine kinase-like ATPase, C-terminal domain"/>
    <property type="match status" value="1"/>
</dbReference>
<proteinExistence type="predicted"/>
<dbReference type="Gene3D" id="1.10.287.130">
    <property type="match status" value="1"/>
</dbReference>
<dbReference type="SMART" id="SM00387">
    <property type="entry name" value="HATPase_c"/>
    <property type="match status" value="1"/>
</dbReference>
<dbReference type="RefSeq" id="WP_322949195.1">
    <property type="nucleotide sequence ID" value="NZ_JAYEET010000035.1"/>
</dbReference>
<evidence type="ECO:0000256" key="2">
    <source>
        <dbReference type="ARBA" id="ARBA00004370"/>
    </source>
</evidence>
<evidence type="ECO:0000256" key="1">
    <source>
        <dbReference type="ARBA" id="ARBA00000085"/>
    </source>
</evidence>
<dbReference type="PROSITE" id="PS50885">
    <property type="entry name" value="HAMP"/>
    <property type="match status" value="1"/>
</dbReference>
<feature type="domain" description="HAMP" evidence="13">
    <location>
        <begin position="155"/>
        <end position="209"/>
    </location>
</feature>
<dbReference type="InterPro" id="IPR003661">
    <property type="entry name" value="HisK_dim/P_dom"/>
</dbReference>
<accession>A0ABU5P9H6</accession>
<gene>
    <name evidence="14" type="ORF">SOP97_10680</name>
</gene>
<evidence type="ECO:0000256" key="3">
    <source>
        <dbReference type="ARBA" id="ARBA00012438"/>
    </source>
</evidence>
<dbReference type="Gene3D" id="6.10.340.10">
    <property type="match status" value="1"/>
</dbReference>
<comment type="subcellular location">
    <subcellularLocation>
        <location evidence="2">Membrane</location>
    </subcellularLocation>
</comment>
<dbReference type="Pfam" id="PF00672">
    <property type="entry name" value="HAMP"/>
    <property type="match status" value="1"/>
</dbReference>
<comment type="caution">
    <text evidence="14">The sequence shown here is derived from an EMBL/GenBank/DDBJ whole genome shotgun (WGS) entry which is preliminary data.</text>
</comment>
<dbReference type="SMART" id="SM00388">
    <property type="entry name" value="HisKA"/>
    <property type="match status" value="1"/>
</dbReference>
<dbReference type="Pfam" id="PF02518">
    <property type="entry name" value="HATPase_c"/>
    <property type="match status" value="1"/>
</dbReference>
<keyword evidence="10 11" id="KW-0472">Membrane</keyword>
<dbReference type="PROSITE" id="PS50109">
    <property type="entry name" value="HIS_KIN"/>
    <property type="match status" value="1"/>
</dbReference>
<feature type="transmembrane region" description="Helical" evidence="11">
    <location>
        <begin position="12"/>
        <end position="37"/>
    </location>
</feature>
<evidence type="ECO:0000256" key="4">
    <source>
        <dbReference type="ARBA" id="ARBA00022553"/>
    </source>
</evidence>
<dbReference type="InterPro" id="IPR036890">
    <property type="entry name" value="HATPase_C_sf"/>
</dbReference>
<dbReference type="InterPro" id="IPR036097">
    <property type="entry name" value="HisK_dim/P_sf"/>
</dbReference>
<evidence type="ECO:0000256" key="6">
    <source>
        <dbReference type="ARBA" id="ARBA00022692"/>
    </source>
</evidence>
<dbReference type="InterPro" id="IPR003660">
    <property type="entry name" value="HAMP_dom"/>
</dbReference>
<dbReference type="Proteomes" id="UP001292571">
    <property type="component" value="Unassembled WGS sequence"/>
</dbReference>
<dbReference type="SUPFAM" id="SSF47384">
    <property type="entry name" value="Homodimeric domain of signal transducing histidine kinase"/>
    <property type="match status" value="1"/>
</dbReference>
<keyword evidence="7 14" id="KW-0418">Kinase</keyword>
<keyword evidence="9" id="KW-0902">Two-component regulatory system</keyword>
<evidence type="ECO:0000256" key="9">
    <source>
        <dbReference type="ARBA" id="ARBA00023012"/>
    </source>
</evidence>